<sequence length="155" mass="17473">MVGFFPSRPLPLATLHFVRPLDAAPTPIPSLDGMLGRVHGRPFFRSRHSRYRRFVSAYSFPPVTQMVRIHSPSEPSAGFDFTPAGFNFTSGKQIEQKLLDYNQEAERFRDQYIFAAENLPTPEDHLPANGSHAAESATGTEEDPEPPSDYYRNYA</sequence>
<keyword evidence="2" id="KW-1185">Reference proteome</keyword>
<evidence type="ECO:0000313" key="2">
    <source>
        <dbReference type="Proteomes" id="UP000515123"/>
    </source>
</evidence>
<accession>A0A6P5EAC0</accession>
<organism evidence="2 3">
    <name type="scientific">Ananas comosus</name>
    <name type="common">Pineapple</name>
    <name type="synonym">Ananas ananas</name>
    <dbReference type="NCBI Taxonomy" id="4615"/>
    <lineage>
        <taxon>Eukaryota</taxon>
        <taxon>Viridiplantae</taxon>
        <taxon>Streptophyta</taxon>
        <taxon>Embryophyta</taxon>
        <taxon>Tracheophyta</taxon>
        <taxon>Spermatophyta</taxon>
        <taxon>Magnoliopsida</taxon>
        <taxon>Liliopsida</taxon>
        <taxon>Poales</taxon>
        <taxon>Bromeliaceae</taxon>
        <taxon>Bromelioideae</taxon>
        <taxon>Ananas</taxon>
    </lineage>
</organism>
<proteinExistence type="predicted"/>
<name>A0A6P5EAC0_ANACO</name>
<protein>
    <submittedName>
        <fullName evidence="3">Uncharacterized protein LOC109703878 isoform X2</fullName>
    </submittedName>
</protein>
<evidence type="ECO:0000256" key="1">
    <source>
        <dbReference type="SAM" id="MobiDB-lite"/>
    </source>
</evidence>
<feature type="region of interest" description="Disordered" evidence="1">
    <location>
        <begin position="120"/>
        <end position="155"/>
    </location>
</feature>
<gene>
    <name evidence="3" type="primary">LOC109703878</name>
</gene>
<reference evidence="2" key="1">
    <citation type="journal article" date="2015" name="Nat. Genet.">
        <title>The pineapple genome and the evolution of CAM photosynthesis.</title>
        <authorList>
            <person name="Ming R."/>
            <person name="VanBuren R."/>
            <person name="Wai C.M."/>
            <person name="Tang H."/>
            <person name="Schatz M.C."/>
            <person name="Bowers J.E."/>
            <person name="Lyons E."/>
            <person name="Wang M.L."/>
            <person name="Chen J."/>
            <person name="Biggers E."/>
            <person name="Zhang J."/>
            <person name="Huang L."/>
            <person name="Zhang L."/>
            <person name="Miao W."/>
            <person name="Zhang J."/>
            <person name="Ye Z."/>
            <person name="Miao C."/>
            <person name="Lin Z."/>
            <person name="Wang H."/>
            <person name="Zhou H."/>
            <person name="Yim W.C."/>
            <person name="Priest H.D."/>
            <person name="Zheng C."/>
            <person name="Woodhouse M."/>
            <person name="Edger P.P."/>
            <person name="Guyot R."/>
            <person name="Guo H.B."/>
            <person name="Guo H."/>
            <person name="Zheng G."/>
            <person name="Singh R."/>
            <person name="Sharma A."/>
            <person name="Min X."/>
            <person name="Zheng Y."/>
            <person name="Lee H."/>
            <person name="Gurtowski J."/>
            <person name="Sedlazeck F.J."/>
            <person name="Harkess A."/>
            <person name="McKain M.R."/>
            <person name="Liao Z."/>
            <person name="Fang J."/>
            <person name="Liu J."/>
            <person name="Zhang X."/>
            <person name="Zhang Q."/>
            <person name="Hu W."/>
            <person name="Qin Y."/>
            <person name="Wang K."/>
            <person name="Chen L.Y."/>
            <person name="Shirley N."/>
            <person name="Lin Y.R."/>
            <person name="Liu L.Y."/>
            <person name="Hernandez A.G."/>
            <person name="Wright C.L."/>
            <person name="Bulone V."/>
            <person name="Tuskan G.A."/>
            <person name="Heath K."/>
            <person name="Zee F."/>
            <person name="Moore P.H."/>
            <person name="Sunkar R."/>
            <person name="Leebens-Mack J.H."/>
            <person name="Mockler T."/>
            <person name="Bennetzen J.L."/>
            <person name="Freeling M."/>
            <person name="Sankoff D."/>
            <person name="Paterson A.H."/>
            <person name="Zhu X."/>
            <person name="Yang X."/>
            <person name="Smith J.A."/>
            <person name="Cushman J.C."/>
            <person name="Paull R.E."/>
            <person name="Yu Q."/>
        </authorList>
    </citation>
    <scope>NUCLEOTIDE SEQUENCE [LARGE SCALE GENOMIC DNA]</scope>
    <source>
        <strain evidence="2">cv. F153</strain>
    </source>
</reference>
<dbReference type="Proteomes" id="UP000515123">
    <property type="component" value="Unplaced"/>
</dbReference>
<evidence type="ECO:0000313" key="3">
    <source>
        <dbReference type="RefSeq" id="XP_020080194.1"/>
    </source>
</evidence>
<dbReference type="RefSeq" id="XP_020080194.1">
    <property type="nucleotide sequence ID" value="XM_020224605.1"/>
</dbReference>
<dbReference type="GeneID" id="109703878"/>
<reference evidence="3" key="2">
    <citation type="submission" date="2025-08" db="UniProtKB">
        <authorList>
            <consortium name="RefSeq"/>
        </authorList>
    </citation>
    <scope>IDENTIFICATION</scope>
    <source>
        <tissue evidence="3">Leaf</tissue>
    </source>
</reference>
<dbReference type="AlphaFoldDB" id="A0A6P5EAC0"/>